<dbReference type="SUPFAM" id="SSF141868">
    <property type="entry name" value="EAL domain-like"/>
    <property type="match status" value="1"/>
</dbReference>
<dbReference type="CDD" id="cd01948">
    <property type="entry name" value="EAL"/>
    <property type="match status" value="1"/>
</dbReference>
<feature type="domain" description="EAL" evidence="2">
    <location>
        <begin position="299"/>
        <end position="550"/>
    </location>
</feature>
<accession>A0A0C2YWF9</accession>
<comment type="caution">
    <text evidence="3">The sequence shown here is derived from an EMBL/GenBank/DDBJ whole genome shotgun (WGS) entry which is preliminary data.</text>
</comment>
<dbReference type="STRING" id="272627.CCC_03979"/>
<keyword evidence="4" id="KW-1185">Reference proteome</keyword>
<dbReference type="Pfam" id="PF00563">
    <property type="entry name" value="EAL"/>
    <property type="match status" value="1"/>
</dbReference>
<evidence type="ECO:0000313" key="4">
    <source>
        <dbReference type="Proteomes" id="UP000031971"/>
    </source>
</evidence>
<dbReference type="InterPro" id="IPR035919">
    <property type="entry name" value="EAL_sf"/>
</dbReference>
<protein>
    <submittedName>
        <fullName evidence="3">Diguanylate cyclase/phosphodiesterase (GGDEF &amp; EAL domains) with PAS/PAC sensor(S)</fullName>
    </submittedName>
</protein>
<dbReference type="AlphaFoldDB" id="A0A0C2YWF9"/>
<organism evidence="3 4">
    <name type="scientific">Paramagnetospirillum magnetotacticum MS-1</name>
    <dbReference type="NCBI Taxonomy" id="272627"/>
    <lineage>
        <taxon>Bacteria</taxon>
        <taxon>Pseudomonadati</taxon>
        <taxon>Pseudomonadota</taxon>
        <taxon>Alphaproteobacteria</taxon>
        <taxon>Rhodospirillales</taxon>
        <taxon>Magnetospirillaceae</taxon>
        <taxon>Paramagnetospirillum</taxon>
    </lineage>
</organism>
<name>A0A0C2YWF9_PARME</name>
<gene>
    <name evidence="3" type="ORF">CCC_03979</name>
</gene>
<dbReference type="GO" id="GO:0071111">
    <property type="term" value="F:cyclic-guanylate-specific phosphodiesterase activity"/>
    <property type="evidence" value="ECO:0007669"/>
    <property type="project" value="InterPro"/>
</dbReference>
<dbReference type="OrthoDB" id="7251575at2"/>
<evidence type="ECO:0000313" key="3">
    <source>
        <dbReference type="EMBL" id="KIL99463.1"/>
    </source>
</evidence>
<feature type="domain" description="PAS" evidence="1">
    <location>
        <begin position="30"/>
        <end position="85"/>
    </location>
</feature>
<evidence type="ECO:0000259" key="2">
    <source>
        <dbReference type="PROSITE" id="PS50883"/>
    </source>
</evidence>
<dbReference type="CDD" id="cd00130">
    <property type="entry name" value="PAS"/>
    <property type="match status" value="1"/>
</dbReference>
<dbReference type="SMART" id="SM00052">
    <property type="entry name" value="EAL"/>
    <property type="match status" value="1"/>
</dbReference>
<dbReference type="Gene3D" id="3.30.450.20">
    <property type="entry name" value="PAS domain"/>
    <property type="match status" value="1"/>
</dbReference>
<dbReference type="EMBL" id="JXSL01000023">
    <property type="protein sequence ID" value="KIL99463.1"/>
    <property type="molecule type" value="Genomic_DNA"/>
</dbReference>
<dbReference type="PROSITE" id="PS50112">
    <property type="entry name" value="PAS"/>
    <property type="match status" value="1"/>
</dbReference>
<dbReference type="Proteomes" id="UP000031971">
    <property type="component" value="Unassembled WGS sequence"/>
</dbReference>
<dbReference type="RefSeq" id="WP_009870268.1">
    <property type="nucleotide sequence ID" value="NZ_JXSL01000023.1"/>
</dbReference>
<dbReference type="PANTHER" id="PTHR33121">
    <property type="entry name" value="CYCLIC DI-GMP PHOSPHODIESTERASE PDEF"/>
    <property type="match status" value="1"/>
</dbReference>
<dbReference type="PANTHER" id="PTHR33121:SF70">
    <property type="entry name" value="SIGNALING PROTEIN YKOW"/>
    <property type="match status" value="1"/>
</dbReference>
<dbReference type="PROSITE" id="PS50883">
    <property type="entry name" value="EAL"/>
    <property type="match status" value="1"/>
</dbReference>
<dbReference type="InterPro" id="IPR035965">
    <property type="entry name" value="PAS-like_dom_sf"/>
</dbReference>
<dbReference type="InterPro" id="IPR050706">
    <property type="entry name" value="Cyclic-di-GMP_PDE-like"/>
</dbReference>
<evidence type="ECO:0000259" key="1">
    <source>
        <dbReference type="PROSITE" id="PS50112"/>
    </source>
</evidence>
<sequence>MGSGDSSLVEKLKLQRDRFIAFAFAGADLLLEMNDEDVVTYSAGAGEALYGISDSELLGRPLADFIFPRDKDKFTDSIQRLRNSGRLDHTPLSMVGATGAVSRMRMAGIKLPQFPTGYHLVLSRVSPIAGSETDQPGQTADPRVRFVDMVRQRLNEANRLGEDYTLTMFDLSASKFGATEPALLQSFLSTLHAALEGCSVRQSSAGALNERAFGLVHDQTVTSGHVQEKVDEVFRQFSGKVKGASLKVHSASLEMDDSAMSEEDLGKALNYIINGFVRDSAKFAIKSLAEGAKIAVEDTLVRVRNFRKMIRSDKLAFFFQPMVNVSTGTVLAYEAFGRIAHDKGFFAPSQIIPFATDVGVIGEFDLMAVKKALLAMKAATDISALASVAVNVSGTSLGNPAFYHSLVKILEENKPVLARLVLEITDVARIYNLDEARRLLARIKRMGVRLSLDDFGSGGAAFDILKILPADYVKIDRDYIFDAREKRGRSVLRAMVSLTHDLGMTAIGECVEDSQMLNILKDVGVEYAQGFFFAPPALDAARKIKYYKDHLKAAEPAAAE</sequence>
<dbReference type="SUPFAM" id="SSF55785">
    <property type="entry name" value="PYP-like sensor domain (PAS domain)"/>
    <property type="match status" value="1"/>
</dbReference>
<proteinExistence type="predicted"/>
<dbReference type="InterPro" id="IPR001633">
    <property type="entry name" value="EAL_dom"/>
</dbReference>
<reference evidence="3 4" key="1">
    <citation type="submission" date="2015-01" db="EMBL/GenBank/DDBJ databases">
        <title>Genome Sequence of Magnetospirillum magnetotacticum Strain MS-1.</title>
        <authorList>
            <person name="Marinov G.K."/>
            <person name="Smalley M.D."/>
            <person name="DeSalvo G."/>
        </authorList>
    </citation>
    <scope>NUCLEOTIDE SEQUENCE [LARGE SCALE GENOMIC DNA]</scope>
    <source>
        <strain evidence="3 4">MS-1</strain>
    </source>
</reference>
<dbReference type="InterPro" id="IPR000014">
    <property type="entry name" value="PAS"/>
</dbReference>
<dbReference type="Gene3D" id="3.20.20.450">
    <property type="entry name" value="EAL domain"/>
    <property type="match status" value="1"/>
</dbReference>